<evidence type="ECO:0000256" key="1">
    <source>
        <dbReference type="SAM" id="Phobius"/>
    </source>
</evidence>
<keyword evidence="1" id="KW-0472">Membrane</keyword>
<keyword evidence="1" id="KW-1133">Transmembrane helix</keyword>
<dbReference type="Proteomes" id="UP000231293">
    <property type="component" value="Unassembled WGS sequence"/>
</dbReference>
<keyword evidence="1" id="KW-0812">Transmembrane</keyword>
<organism evidence="2 3">
    <name type="scientific">Snodgrassella alvi</name>
    <dbReference type="NCBI Taxonomy" id="1196083"/>
    <lineage>
        <taxon>Bacteria</taxon>
        <taxon>Pseudomonadati</taxon>
        <taxon>Pseudomonadota</taxon>
        <taxon>Betaproteobacteria</taxon>
        <taxon>Neisseriales</taxon>
        <taxon>Neisseriaceae</taxon>
        <taxon>Snodgrassella</taxon>
    </lineage>
</organism>
<reference evidence="2 3" key="1">
    <citation type="journal article" date="2017" name="MBio">
        <title>Type VI secretion-mediated competition in the bee gut microbiome.</title>
        <authorList>
            <person name="Steele M.I."/>
            <person name="Kwong W.K."/>
            <person name="Powell J.E."/>
            <person name="Whiteley M."/>
            <person name="Moran N.A."/>
        </authorList>
    </citation>
    <scope>NUCLEOTIDE SEQUENCE [LARGE SCALE GENOMIC DNA]</scope>
    <source>
        <strain evidence="2 3">App2-2</strain>
    </source>
</reference>
<dbReference type="AlphaFoldDB" id="A0A2N9WWS5"/>
<gene>
    <name evidence="2" type="ORF">BGI32_00610</name>
</gene>
<proteinExistence type="predicted"/>
<sequence length="82" mass="8874">MIISGYDSGWRNQPTLSQATHATFVYYFLAVIAEICTLAAGYITLTVICMAAGTGGSHIGDRVYTQSVAAFISVARCCHHNW</sequence>
<protein>
    <submittedName>
        <fullName evidence="2">Uncharacterized protein</fullName>
    </submittedName>
</protein>
<accession>A0A2N9WWS5</accession>
<evidence type="ECO:0000313" key="3">
    <source>
        <dbReference type="Proteomes" id="UP000231293"/>
    </source>
</evidence>
<evidence type="ECO:0000313" key="2">
    <source>
        <dbReference type="EMBL" id="PIT18883.1"/>
    </source>
</evidence>
<feature type="transmembrane region" description="Helical" evidence="1">
    <location>
        <begin position="24"/>
        <end position="52"/>
    </location>
</feature>
<comment type="caution">
    <text evidence="2">The sequence shown here is derived from an EMBL/GenBank/DDBJ whole genome shotgun (WGS) entry which is preliminary data.</text>
</comment>
<dbReference type="EMBL" id="MDVB01000003">
    <property type="protein sequence ID" value="PIT18883.1"/>
    <property type="molecule type" value="Genomic_DNA"/>
</dbReference>
<name>A0A2N9WWS5_9NEIS</name>